<dbReference type="Proteomes" id="UP001243330">
    <property type="component" value="Unassembled WGS sequence"/>
</dbReference>
<evidence type="ECO:0000313" key="5">
    <source>
        <dbReference type="EMBL" id="KAK1840214.1"/>
    </source>
</evidence>
<comment type="caution">
    <text evidence="5">The sequence shown here is derived from an EMBL/GenBank/DDBJ whole genome shotgun (WGS) entry which is preliminary data.</text>
</comment>
<feature type="domain" description="Azaphilone pigments biosynthesis cluster protein L N-terminal" evidence="4">
    <location>
        <begin position="2"/>
        <end position="169"/>
    </location>
</feature>
<evidence type="ECO:0000259" key="4">
    <source>
        <dbReference type="Pfam" id="PF17111"/>
    </source>
</evidence>
<reference evidence="5" key="1">
    <citation type="submission" date="2023-01" db="EMBL/GenBank/DDBJ databases">
        <title>Colletotrichum chrysophilum M932 genome sequence.</title>
        <authorList>
            <person name="Baroncelli R."/>
        </authorList>
    </citation>
    <scope>NUCLEOTIDE SEQUENCE</scope>
    <source>
        <strain evidence="5">M932</strain>
    </source>
</reference>
<evidence type="ECO:0000313" key="6">
    <source>
        <dbReference type="Proteomes" id="UP001243330"/>
    </source>
</evidence>
<dbReference type="InterPro" id="IPR017907">
    <property type="entry name" value="Znf_RING_CS"/>
</dbReference>
<gene>
    <name evidence="5" type="ORF">CCHR01_17163</name>
</gene>
<name>A0AAD9A749_9PEZI</name>
<proteinExistence type="predicted"/>
<protein>
    <recommendedName>
        <fullName evidence="4">Azaphilone pigments biosynthesis cluster protein L N-terminal domain-containing protein</fullName>
    </recommendedName>
</protein>
<keyword evidence="3" id="KW-0862">Zinc</keyword>
<keyword evidence="1" id="KW-0479">Metal-binding</keyword>
<keyword evidence="2" id="KW-0863">Zinc-finger</keyword>
<dbReference type="EMBL" id="JAQOWY010000583">
    <property type="protein sequence ID" value="KAK1840214.1"/>
    <property type="molecule type" value="Genomic_DNA"/>
</dbReference>
<dbReference type="InterPro" id="IPR031348">
    <property type="entry name" value="PigL_N"/>
</dbReference>
<sequence>MADPFSIVTGCVGLITAAGATTEAIKSFIRDCRDARGDLTSVARELADLQLILELLKDDGQGDALPNSFQAQIDRIVKRCSSVVRDIRHVLKRCKAPSRAITWAANEKKEVEALRRELTTYRESLSLTVETTTLFIARSIKADTEVIRNQTQFIPGIKDDTEKILEETQRLRVSHQPEDGNIKRKDILVEEYLDGLTVCAESVCGDEVRESAGEGKTKKIDKTANDLLATVSVSKSHKSKISEVEEKVLSSESSSLKSKCNNCDSHIDEGALKVKHCGHWLCSKCIQSKVKACIQPPYDRPGCCNRHLEWWQIGRSMDDKLRKKVNRIWKPLTCSCGIGGSNYILQSSSPRECIICIWCGQGVCSWCEKHWHEESQSTCAPKPEVNPMDWEYDNLTTKLLRGLCLPC</sequence>
<dbReference type="Pfam" id="PF17111">
    <property type="entry name" value="PigL_N"/>
    <property type="match status" value="1"/>
</dbReference>
<organism evidence="5 6">
    <name type="scientific">Colletotrichum chrysophilum</name>
    <dbReference type="NCBI Taxonomy" id="1836956"/>
    <lineage>
        <taxon>Eukaryota</taxon>
        <taxon>Fungi</taxon>
        <taxon>Dikarya</taxon>
        <taxon>Ascomycota</taxon>
        <taxon>Pezizomycotina</taxon>
        <taxon>Sordariomycetes</taxon>
        <taxon>Hypocreomycetidae</taxon>
        <taxon>Glomerellales</taxon>
        <taxon>Glomerellaceae</taxon>
        <taxon>Colletotrichum</taxon>
        <taxon>Colletotrichum gloeosporioides species complex</taxon>
    </lineage>
</organism>
<dbReference type="GO" id="GO:0008270">
    <property type="term" value="F:zinc ion binding"/>
    <property type="evidence" value="ECO:0007669"/>
    <property type="project" value="UniProtKB-KW"/>
</dbReference>
<dbReference type="AlphaFoldDB" id="A0AAD9A749"/>
<accession>A0AAD9A749</accession>
<dbReference type="PROSITE" id="PS00518">
    <property type="entry name" value="ZF_RING_1"/>
    <property type="match status" value="1"/>
</dbReference>
<evidence type="ECO:0000256" key="2">
    <source>
        <dbReference type="ARBA" id="ARBA00022771"/>
    </source>
</evidence>
<evidence type="ECO:0000256" key="3">
    <source>
        <dbReference type="ARBA" id="ARBA00022833"/>
    </source>
</evidence>
<keyword evidence="6" id="KW-1185">Reference proteome</keyword>
<evidence type="ECO:0000256" key="1">
    <source>
        <dbReference type="ARBA" id="ARBA00022723"/>
    </source>
</evidence>